<dbReference type="InterPro" id="IPR045633">
    <property type="entry name" value="DUF6414"/>
</dbReference>
<protein>
    <submittedName>
        <fullName evidence="1">Uncharacterized protein</fullName>
    </submittedName>
</protein>
<dbReference type="Proteomes" id="UP000190080">
    <property type="component" value="Unassembled WGS sequence"/>
</dbReference>
<evidence type="ECO:0000313" key="2">
    <source>
        <dbReference type="Proteomes" id="UP000190080"/>
    </source>
</evidence>
<keyword evidence="2" id="KW-1185">Reference proteome</keyword>
<dbReference type="EMBL" id="MZGV01000015">
    <property type="protein sequence ID" value="OPJ62443.1"/>
    <property type="molecule type" value="Genomic_DNA"/>
</dbReference>
<dbReference type="AlphaFoldDB" id="A0A1V4IRA6"/>
<comment type="caution">
    <text evidence="1">The sequence shown here is derived from an EMBL/GenBank/DDBJ whole genome shotgun (WGS) entry which is preliminary data.</text>
</comment>
<proteinExistence type="predicted"/>
<gene>
    <name evidence="1" type="ORF">CLORY_18120</name>
</gene>
<dbReference type="OrthoDB" id="1891779at2"/>
<evidence type="ECO:0000313" key="1">
    <source>
        <dbReference type="EMBL" id="OPJ62443.1"/>
    </source>
</evidence>
<dbReference type="Pfam" id="PF19952">
    <property type="entry name" value="DUF6414"/>
    <property type="match status" value="1"/>
</dbReference>
<sequence length="299" mass="34341">MTLNRALIPVYMNNDMLNNLFSVVVQEYIETKSFSNKDTITVHFKTPISEFSCDLFGKYVQGDVDVQIQNEFVKQKTEENVSTSIVILKKLKDILMSQKLLKSIGTIDLFDNLEENDYAEFNCIMKKNPVIENVEHAISMLEMDDCIGCSALNENSAAAKDKYKFNSRQMLNYLKTLIENFRNGHCLRYLGTSIENLDRHCILSLRHSCLLDNEDYLLNGNIRVFGKIVKKYPDRTADNADTTMYSPFLNGSILDYIDLSEVNNLAFPYLREKPTISNIELNNSSVYPLFDIVPIVIYI</sequence>
<organism evidence="1 2">
    <name type="scientific">Clostridium oryzae</name>
    <dbReference type="NCBI Taxonomy" id="1450648"/>
    <lineage>
        <taxon>Bacteria</taxon>
        <taxon>Bacillati</taxon>
        <taxon>Bacillota</taxon>
        <taxon>Clostridia</taxon>
        <taxon>Eubacteriales</taxon>
        <taxon>Clostridiaceae</taxon>
        <taxon>Clostridium</taxon>
    </lineage>
</organism>
<accession>A0A1V4IRA6</accession>
<dbReference type="STRING" id="1450648.CLORY_18120"/>
<reference evidence="1 2" key="1">
    <citation type="submission" date="2017-03" db="EMBL/GenBank/DDBJ databases">
        <title>Genome sequence of Clostridium oryzae DSM 28571.</title>
        <authorList>
            <person name="Poehlein A."/>
            <person name="Daniel R."/>
        </authorList>
    </citation>
    <scope>NUCLEOTIDE SEQUENCE [LARGE SCALE GENOMIC DNA]</scope>
    <source>
        <strain evidence="1 2">DSM 28571</strain>
    </source>
</reference>
<dbReference type="RefSeq" id="WP_079423483.1">
    <property type="nucleotide sequence ID" value="NZ_MZGV01000015.1"/>
</dbReference>
<name>A0A1V4IRA6_9CLOT</name>